<evidence type="ECO:0000259" key="7">
    <source>
        <dbReference type="Pfam" id="PF16739"/>
    </source>
</evidence>
<evidence type="ECO:0000313" key="8">
    <source>
        <dbReference type="Proteomes" id="UP001165740"/>
    </source>
</evidence>
<evidence type="ECO:0000256" key="4">
    <source>
        <dbReference type="ARBA" id="ARBA00022843"/>
    </source>
</evidence>
<evidence type="ECO:0000256" key="2">
    <source>
        <dbReference type="ARBA" id="ARBA00022553"/>
    </source>
</evidence>
<proteinExistence type="predicted"/>
<dbReference type="AlphaFoldDB" id="A0A9W3A9N7"/>
<dbReference type="Proteomes" id="UP001165740">
    <property type="component" value="Chromosome 4"/>
</dbReference>
<evidence type="ECO:0000256" key="3">
    <source>
        <dbReference type="ARBA" id="ARBA00022588"/>
    </source>
</evidence>
<dbReference type="GeneID" id="129926050"/>
<organism evidence="8 9">
    <name type="scientific">Biomphalaria glabrata</name>
    <name type="common">Bloodfluke planorb</name>
    <name type="synonym">Freshwater snail</name>
    <dbReference type="NCBI Taxonomy" id="6526"/>
    <lineage>
        <taxon>Eukaryota</taxon>
        <taxon>Metazoa</taxon>
        <taxon>Spiralia</taxon>
        <taxon>Lophotrochozoa</taxon>
        <taxon>Mollusca</taxon>
        <taxon>Gastropoda</taxon>
        <taxon>Heterobranchia</taxon>
        <taxon>Euthyneura</taxon>
        <taxon>Panpulmonata</taxon>
        <taxon>Hygrophila</taxon>
        <taxon>Lymnaeoidea</taxon>
        <taxon>Planorbidae</taxon>
        <taxon>Biomphalaria</taxon>
    </lineage>
</organism>
<dbReference type="Gene3D" id="1.10.533.10">
    <property type="entry name" value="Death Domain, Fas"/>
    <property type="match status" value="1"/>
</dbReference>
<dbReference type="InterPro" id="IPR031964">
    <property type="entry name" value="CARD_dom"/>
</dbReference>
<keyword evidence="6" id="KW-0175">Coiled coil</keyword>
<dbReference type="InterPro" id="IPR011029">
    <property type="entry name" value="DEATH-like_dom_sf"/>
</dbReference>
<sequence length="137" mass="16118">MAEDIDTEYRKLLLQKIRTVFETNVSALHVLFVFHKYDPNILTMKDLDIVKICCNHKGYIEGASLLLKYLSRYAGWFKCLLSVLRDPSVKQASLADQLQAMKDELDEELKRKNAFQRVMRSGNVVRRQRLEWTREPL</sequence>
<keyword evidence="3" id="KW-0399">Innate immunity</keyword>
<feature type="domain" description="Caspase recruitment" evidence="7">
    <location>
        <begin position="7"/>
        <end position="97"/>
    </location>
</feature>
<keyword evidence="4" id="KW-0832">Ubl conjugation</keyword>
<keyword evidence="2" id="KW-0597">Phosphoprotein</keyword>
<evidence type="ECO:0000256" key="6">
    <source>
        <dbReference type="SAM" id="Coils"/>
    </source>
</evidence>
<feature type="coiled-coil region" evidence="6">
    <location>
        <begin position="91"/>
        <end position="118"/>
    </location>
</feature>
<keyword evidence="8" id="KW-1185">Reference proteome</keyword>
<evidence type="ECO:0000256" key="5">
    <source>
        <dbReference type="ARBA" id="ARBA00022859"/>
    </source>
</evidence>
<dbReference type="RefSeq" id="XP_055883894.1">
    <property type="nucleotide sequence ID" value="XM_056027919.1"/>
</dbReference>
<name>A0A9W3A9N7_BIOGL</name>
<dbReference type="GO" id="GO:0005737">
    <property type="term" value="C:cytoplasm"/>
    <property type="evidence" value="ECO:0007669"/>
    <property type="project" value="UniProtKB-ARBA"/>
</dbReference>
<dbReference type="Pfam" id="PF16739">
    <property type="entry name" value="CARD_2"/>
    <property type="match status" value="1"/>
</dbReference>
<dbReference type="GO" id="GO:0045087">
    <property type="term" value="P:innate immune response"/>
    <property type="evidence" value="ECO:0007669"/>
    <property type="project" value="UniProtKB-KW"/>
</dbReference>
<keyword evidence="5" id="KW-0391">Immunity</keyword>
<gene>
    <name evidence="9" type="primary">LOC129926050</name>
</gene>
<accession>A0A9W3A9N7</accession>
<protein>
    <submittedName>
        <fullName evidence="9">Uncharacterized protein LOC129926050</fullName>
    </submittedName>
</protein>
<evidence type="ECO:0000256" key="1">
    <source>
        <dbReference type="ARBA" id="ARBA00022499"/>
    </source>
</evidence>
<keyword evidence="1" id="KW-1017">Isopeptide bond</keyword>
<evidence type="ECO:0000313" key="9">
    <source>
        <dbReference type="RefSeq" id="XP_055883894.1"/>
    </source>
</evidence>
<dbReference type="OrthoDB" id="6112432at2759"/>
<reference evidence="9" key="1">
    <citation type="submission" date="2025-08" db="UniProtKB">
        <authorList>
            <consortium name="RefSeq"/>
        </authorList>
    </citation>
    <scope>IDENTIFICATION</scope>
</reference>